<reference evidence="2 3" key="1">
    <citation type="submission" date="2019-05" db="EMBL/GenBank/DDBJ databases">
        <title>Nakamurella sp. N5BH11, whole genome shotgun sequence.</title>
        <authorList>
            <person name="Tuo L."/>
        </authorList>
    </citation>
    <scope>NUCLEOTIDE SEQUENCE [LARGE SCALE GENOMIC DNA]</scope>
    <source>
        <strain evidence="2 3">N5BH11</strain>
    </source>
</reference>
<dbReference type="EMBL" id="SZZH01000004">
    <property type="protein sequence ID" value="TKV57666.1"/>
    <property type="molecule type" value="Genomic_DNA"/>
</dbReference>
<protein>
    <recommendedName>
        <fullName evidence="1">Glycoamylase-like domain-containing protein</fullName>
    </recommendedName>
</protein>
<gene>
    <name evidence="2" type="ORF">FDO65_16060</name>
</gene>
<organism evidence="2 3">
    <name type="scientific">Nakamurella flava</name>
    <dbReference type="NCBI Taxonomy" id="2576308"/>
    <lineage>
        <taxon>Bacteria</taxon>
        <taxon>Bacillati</taxon>
        <taxon>Actinomycetota</taxon>
        <taxon>Actinomycetes</taxon>
        <taxon>Nakamurellales</taxon>
        <taxon>Nakamurellaceae</taxon>
        <taxon>Nakamurella</taxon>
    </lineage>
</organism>
<dbReference type="OrthoDB" id="5937621at2"/>
<dbReference type="RefSeq" id="WP_137450750.1">
    <property type="nucleotide sequence ID" value="NZ_SZZH01000004.1"/>
</dbReference>
<dbReference type="Pfam" id="PF10091">
    <property type="entry name" value="Glycoamylase"/>
    <property type="match status" value="1"/>
</dbReference>
<evidence type="ECO:0000313" key="2">
    <source>
        <dbReference type="EMBL" id="TKV57666.1"/>
    </source>
</evidence>
<sequence>MRSRGTAASDTPVLSRRRFVVLGVGALGVAATAAITSADSRRVDGGAPGDLDAEARPLVSQEVDKSIRWLWDFANRDAATTGFGLVRDRDDSAWVASTAATGFALAAYCIGVDRGVLDRRAVVKRVRGALRTIEQTVPHRSGAVMHFVVPTSGLAARNSEYSTIDTALLLNGAVVAAAYLADPEITERTDRLLRRADWLAYQRITTDARYLRMAWSDRTRAYVGTWNMSAEQLVLYLLVAGHPDVPPEIARALYAGFRRPIGEYGGHRCVYEPGGTLFTYQYPHAFFPYHRYCDGDGVDWAANARSATLANRAWCADNADQHPAFASGLWGSSASDGPFGYTVNGASPSAATPRNDGTIAPYSLMGALMTTPAEAGEALLRLRRSFPDAWGPYGFADAVNVVDGRPWVAASRLGIDKGLSAIAGAAALGSTLVHDSFAAHPWIARGRDVLGYRLV</sequence>
<dbReference type="InterPro" id="IPR019282">
    <property type="entry name" value="Glycoamylase-like_cons_dom"/>
</dbReference>
<evidence type="ECO:0000313" key="3">
    <source>
        <dbReference type="Proteomes" id="UP000306985"/>
    </source>
</evidence>
<comment type="caution">
    <text evidence="2">The sequence shown here is derived from an EMBL/GenBank/DDBJ whole genome shotgun (WGS) entry which is preliminary data.</text>
</comment>
<name>A0A4U6QCM1_9ACTN</name>
<accession>A0A4U6QCM1</accession>
<dbReference type="AlphaFoldDB" id="A0A4U6QCM1"/>
<evidence type="ECO:0000259" key="1">
    <source>
        <dbReference type="Pfam" id="PF10091"/>
    </source>
</evidence>
<keyword evidence="3" id="KW-1185">Reference proteome</keyword>
<feature type="domain" description="Glycoamylase-like" evidence="1">
    <location>
        <begin position="226"/>
        <end position="423"/>
    </location>
</feature>
<proteinExistence type="predicted"/>
<dbReference type="Gene3D" id="1.50.10.140">
    <property type="match status" value="1"/>
</dbReference>
<dbReference type="Proteomes" id="UP000306985">
    <property type="component" value="Unassembled WGS sequence"/>
</dbReference>